<protein>
    <submittedName>
        <fullName evidence="2">DUF4132 domain-containing protein</fullName>
    </submittedName>
</protein>
<dbReference type="EMBL" id="JBHTIR010002374">
    <property type="protein sequence ID" value="MFD0853689.1"/>
    <property type="molecule type" value="Genomic_DNA"/>
</dbReference>
<dbReference type="InterPro" id="IPR056639">
    <property type="entry name" value="DUF7737"/>
</dbReference>
<evidence type="ECO:0000259" key="1">
    <source>
        <dbReference type="Pfam" id="PF24879"/>
    </source>
</evidence>
<dbReference type="Pfam" id="PF24879">
    <property type="entry name" value="DUF7737"/>
    <property type="match status" value="1"/>
</dbReference>
<feature type="non-terminal residue" evidence="2">
    <location>
        <position position="1"/>
    </location>
</feature>
<evidence type="ECO:0000313" key="3">
    <source>
        <dbReference type="Proteomes" id="UP001597083"/>
    </source>
</evidence>
<keyword evidence="3" id="KW-1185">Reference proteome</keyword>
<dbReference type="Proteomes" id="UP001597083">
    <property type="component" value="Unassembled WGS sequence"/>
</dbReference>
<evidence type="ECO:0000313" key="2">
    <source>
        <dbReference type="EMBL" id="MFD0853689.1"/>
    </source>
</evidence>
<accession>A0ABW3CI91</accession>
<proteinExistence type="predicted"/>
<organism evidence="2 3">
    <name type="scientific">Actinomadura adrarensis</name>
    <dbReference type="NCBI Taxonomy" id="1819600"/>
    <lineage>
        <taxon>Bacteria</taxon>
        <taxon>Bacillati</taxon>
        <taxon>Actinomycetota</taxon>
        <taxon>Actinomycetes</taxon>
        <taxon>Streptosporangiales</taxon>
        <taxon>Thermomonosporaceae</taxon>
        <taxon>Actinomadura</taxon>
    </lineage>
</organism>
<reference evidence="3" key="1">
    <citation type="journal article" date="2019" name="Int. J. Syst. Evol. Microbiol.">
        <title>The Global Catalogue of Microorganisms (GCM) 10K type strain sequencing project: providing services to taxonomists for standard genome sequencing and annotation.</title>
        <authorList>
            <consortium name="The Broad Institute Genomics Platform"/>
            <consortium name="The Broad Institute Genome Sequencing Center for Infectious Disease"/>
            <person name="Wu L."/>
            <person name="Ma J."/>
        </authorList>
    </citation>
    <scope>NUCLEOTIDE SEQUENCE [LARGE SCALE GENOMIC DNA]</scope>
    <source>
        <strain evidence="3">JCM 31696</strain>
    </source>
</reference>
<sequence length="101" mass="11171">IGLPRTRIADRCALAGRYLVVRGDLRTYKIHLGSANILMEPDDSYLCIVRAAARDKAADKVFLPFEDGRLSLILSKAFLLADDTAITDQSIRTQIRRGVPA</sequence>
<name>A0ABW3CI91_9ACTN</name>
<gene>
    <name evidence="2" type="ORF">ACFQ07_15735</name>
</gene>
<comment type="caution">
    <text evidence="2">The sequence shown here is derived from an EMBL/GenBank/DDBJ whole genome shotgun (WGS) entry which is preliminary data.</text>
</comment>
<feature type="domain" description="DUF7737" evidence="1">
    <location>
        <begin position="3"/>
        <end position="95"/>
    </location>
</feature>